<dbReference type="EMBL" id="JANAVB010041435">
    <property type="protein sequence ID" value="KAJ6796018.1"/>
    <property type="molecule type" value="Genomic_DNA"/>
</dbReference>
<dbReference type="AlphaFoldDB" id="A0AAX6DW79"/>
<sequence>MHTPSSPSFSQSRIKTLTLDIFSKLQNPKNSRKGGVERSWRMLPMWFVVVATASGLAKIRTATTATACGGCTVFKVR</sequence>
<reference evidence="1" key="1">
    <citation type="journal article" date="2023" name="GigaByte">
        <title>Genome assembly of the bearded iris, Iris pallida Lam.</title>
        <authorList>
            <person name="Bruccoleri R.E."/>
            <person name="Oakeley E.J."/>
            <person name="Faust A.M.E."/>
            <person name="Altorfer M."/>
            <person name="Dessus-Babus S."/>
            <person name="Burckhardt D."/>
            <person name="Oertli M."/>
            <person name="Naumann U."/>
            <person name="Petersen F."/>
            <person name="Wong J."/>
        </authorList>
    </citation>
    <scope>NUCLEOTIDE SEQUENCE</scope>
    <source>
        <strain evidence="1">GSM-AAB239-AS_SAM_17_03QT</strain>
    </source>
</reference>
<reference evidence="1" key="2">
    <citation type="submission" date="2023-04" db="EMBL/GenBank/DDBJ databases">
        <authorList>
            <person name="Bruccoleri R.E."/>
            <person name="Oakeley E.J."/>
            <person name="Faust A.-M."/>
            <person name="Dessus-Babus S."/>
            <person name="Altorfer M."/>
            <person name="Burckhardt D."/>
            <person name="Oertli M."/>
            <person name="Naumann U."/>
            <person name="Petersen F."/>
            <person name="Wong J."/>
        </authorList>
    </citation>
    <scope>NUCLEOTIDE SEQUENCE</scope>
    <source>
        <strain evidence="1">GSM-AAB239-AS_SAM_17_03QT</strain>
        <tissue evidence="1">Leaf</tissue>
    </source>
</reference>
<evidence type="ECO:0000313" key="3">
    <source>
        <dbReference type="Proteomes" id="UP001140949"/>
    </source>
</evidence>
<gene>
    <name evidence="1" type="ORF">M6B38_224055</name>
    <name evidence="2" type="ORF">M6B38_328230</name>
</gene>
<name>A0AAX6DW79_IRIPA</name>
<accession>A0AAX6DW79</accession>
<evidence type="ECO:0000313" key="1">
    <source>
        <dbReference type="EMBL" id="KAJ6796018.1"/>
    </source>
</evidence>
<keyword evidence="3" id="KW-1185">Reference proteome</keyword>
<evidence type="ECO:0000313" key="2">
    <source>
        <dbReference type="EMBL" id="KAJ6836372.1"/>
    </source>
</evidence>
<proteinExistence type="predicted"/>
<dbReference type="EMBL" id="JANAVB010012198">
    <property type="protein sequence ID" value="KAJ6836372.1"/>
    <property type="molecule type" value="Genomic_DNA"/>
</dbReference>
<comment type="caution">
    <text evidence="1">The sequence shown here is derived from an EMBL/GenBank/DDBJ whole genome shotgun (WGS) entry which is preliminary data.</text>
</comment>
<protein>
    <submittedName>
        <fullName evidence="1">Uncharacterized protein</fullName>
    </submittedName>
</protein>
<dbReference type="Proteomes" id="UP001140949">
    <property type="component" value="Unassembled WGS sequence"/>
</dbReference>
<organism evidence="1 3">
    <name type="scientific">Iris pallida</name>
    <name type="common">Sweet iris</name>
    <dbReference type="NCBI Taxonomy" id="29817"/>
    <lineage>
        <taxon>Eukaryota</taxon>
        <taxon>Viridiplantae</taxon>
        <taxon>Streptophyta</taxon>
        <taxon>Embryophyta</taxon>
        <taxon>Tracheophyta</taxon>
        <taxon>Spermatophyta</taxon>
        <taxon>Magnoliopsida</taxon>
        <taxon>Liliopsida</taxon>
        <taxon>Asparagales</taxon>
        <taxon>Iridaceae</taxon>
        <taxon>Iridoideae</taxon>
        <taxon>Irideae</taxon>
        <taxon>Iris</taxon>
    </lineage>
</organism>